<proteinExistence type="inferred from homology"/>
<evidence type="ECO:0000313" key="6">
    <source>
        <dbReference type="EMBL" id="CAE8631035.1"/>
    </source>
</evidence>
<feature type="region of interest" description="Disordered" evidence="4">
    <location>
        <begin position="83"/>
        <end position="105"/>
    </location>
</feature>
<evidence type="ECO:0000313" key="7">
    <source>
        <dbReference type="Proteomes" id="UP000654075"/>
    </source>
</evidence>
<dbReference type="Pfam" id="PF00150">
    <property type="entry name" value="Cellulase"/>
    <property type="match status" value="1"/>
</dbReference>
<feature type="domain" description="Glycoside hydrolase family 5" evidence="5">
    <location>
        <begin position="248"/>
        <end position="373"/>
    </location>
</feature>
<feature type="region of interest" description="Disordered" evidence="4">
    <location>
        <begin position="733"/>
        <end position="782"/>
    </location>
</feature>
<dbReference type="PANTHER" id="PTHR31263:SF0">
    <property type="entry name" value="CELLULASE FAMILY PROTEIN (AFU_ORTHOLOGUE AFUA_5G14560)"/>
    <property type="match status" value="1"/>
</dbReference>
<dbReference type="PANTHER" id="PTHR31263">
    <property type="entry name" value="CELLULASE FAMILY PROTEIN (AFU_ORTHOLOGUE AFUA_5G14560)"/>
    <property type="match status" value="1"/>
</dbReference>
<sequence>MTYAKHRRLRKQREKAQEAQLRAQEEARVRAHEVHFRAQEAHIRAQVQEPEQPKPKPAVQLPIPVAVRPAAAAATGYEEDISRALTSPPSMPRCHTPNRTSQEWRPDPKAQINRIVGEVKVLGSCPGSVNTRPLKSHELQRDVSRSRASAEEPPVAAHLQVHQARGKALEPLGREPVALVGVVLEQAELVDALASGECAVERAALPLATRGRCQEGLKGGSPPAVLAGNAAGEGQAARALMEKGFGKYSQEYPEEAWLSSLRAMARRYRHEEFVIGYDLRNEPRPAPSGTKSYRRPHWSQLGGSNDTDWAAAALRGGLAVASEDSDALVVVEGLDFATDLSGLRAQLPSTPLHRVPQLQGRVVYEVHDYCWYHPELLQAWYLHWLCIGWSLVLLWEFWKAGRRRLSKVAVINVLAVNPAASLGCRGSIWPSGQAPVRLLLGLVLLFALLSRWLTSYGHFAAVLEEKWGFLLSQNEAPVWLGEFGTNGFWVTADWWMEVGEVVWWSHITRYLREQQMDYAYWALNGDKGAEVIANSASAITFRAPSMESASDLNSFRGGDMQRSSSAFSAVRAHSPRSSGFRSPVLTPAGSVRSMSSRGYATPSRGGVAGPPSSGGYMSARPSSQPSAAPQATAVVVPQWAWQAPSAASGGARAPVVATVVPHKNLLTNSSQDVLAQLVTPSRAVRRAPVQELPAAAQRFVASPPAAAVSSYVPPASSYVPPYVARSGIASPAHPPPAAAMAAMQPRSTPSKAMLPWQPRHGNLVNSSPSASRCNSPVRAYVA</sequence>
<evidence type="ECO:0000256" key="4">
    <source>
        <dbReference type="SAM" id="MobiDB-lite"/>
    </source>
</evidence>
<name>A0A813H076_POLGL</name>
<dbReference type="OrthoDB" id="442731at2759"/>
<keyword evidence="2" id="KW-0378">Hydrolase</keyword>
<accession>A0A813H076</accession>
<dbReference type="Proteomes" id="UP000654075">
    <property type="component" value="Unassembled WGS sequence"/>
</dbReference>
<comment type="caution">
    <text evidence="6">The sequence shown here is derived from an EMBL/GenBank/DDBJ whole genome shotgun (WGS) entry which is preliminary data.</text>
</comment>
<dbReference type="Gene3D" id="3.20.20.80">
    <property type="entry name" value="Glycosidases"/>
    <property type="match status" value="1"/>
</dbReference>
<dbReference type="InterPro" id="IPR017853">
    <property type="entry name" value="GH"/>
</dbReference>
<evidence type="ECO:0000259" key="5">
    <source>
        <dbReference type="Pfam" id="PF00150"/>
    </source>
</evidence>
<comment type="similarity">
    <text evidence="1">Belongs to the glycosyl hydrolase 5 (cellulase A) family.</text>
</comment>
<evidence type="ECO:0000256" key="2">
    <source>
        <dbReference type="ARBA" id="ARBA00022801"/>
    </source>
</evidence>
<reference evidence="6" key="1">
    <citation type="submission" date="2021-02" db="EMBL/GenBank/DDBJ databases">
        <authorList>
            <person name="Dougan E. K."/>
            <person name="Rhodes N."/>
            <person name="Thang M."/>
            <person name="Chan C."/>
        </authorList>
    </citation>
    <scope>NUCLEOTIDE SEQUENCE</scope>
</reference>
<keyword evidence="3" id="KW-0326">Glycosidase</keyword>
<dbReference type="AlphaFoldDB" id="A0A813H076"/>
<dbReference type="InterPro" id="IPR001547">
    <property type="entry name" value="Glyco_hydro_5"/>
</dbReference>
<evidence type="ECO:0000256" key="1">
    <source>
        <dbReference type="ARBA" id="ARBA00005641"/>
    </source>
</evidence>
<feature type="region of interest" description="Disordered" evidence="4">
    <location>
        <begin position="1"/>
        <end position="27"/>
    </location>
</feature>
<dbReference type="GO" id="GO:0004553">
    <property type="term" value="F:hydrolase activity, hydrolyzing O-glycosyl compounds"/>
    <property type="evidence" value="ECO:0007669"/>
    <property type="project" value="InterPro"/>
</dbReference>
<dbReference type="SUPFAM" id="SSF51445">
    <property type="entry name" value="(Trans)glycosidases"/>
    <property type="match status" value="1"/>
</dbReference>
<evidence type="ECO:0000256" key="3">
    <source>
        <dbReference type="ARBA" id="ARBA00023295"/>
    </source>
</evidence>
<feature type="region of interest" description="Disordered" evidence="4">
    <location>
        <begin position="578"/>
        <end position="625"/>
    </location>
</feature>
<gene>
    <name evidence="6" type="ORF">PGLA1383_LOCUS47179</name>
</gene>
<feature type="compositionally biased region" description="Basic residues" evidence="4">
    <location>
        <begin position="1"/>
        <end position="13"/>
    </location>
</feature>
<dbReference type="GO" id="GO:0000272">
    <property type="term" value="P:polysaccharide catabolic process"/>
    <property type="evidence" value="ECO:0007669"/>
    <property type="project" value="InterPro"/>
</dbReference>
<keyword evidence="7" id="KW-1185">Reference proteome</keyword>
<protein>
    <recommendedName>
        <fullName evidence="5">Glycoside hydrolase family 5 domain-containing protein</fullName>
    </recommendedName>
</protein>
<organism evidence="6 7">
    <name type="scientific">Polarella glacialis</name>
    <name type="common">Dinoflagellate</name>
    <dbReference type="NCBI Taxonomy" id="89957"/>
    <lineage>
        <taxon>Eukaryota</taxon>
        <taxon>Sar</taxon>
        <taxon>Alveolata</taxon>
        <taxon>Dinophyceae</taxon>
        <taxon>Suessiales</taxon>
        <taxon>Suessiaceae</taxon>
        <taxon>Polarella</taxon>
    </lineage>
</organism>
<dbReference type="EMBL" id="CAJNNV010030010">
    <property type="protein sequence ID" value="CAE8631035.1"/>
    <property type="molecule type" value="Genomic_DNA"/>
</dbReference>
<feature type="compositionally biased region" description="Polar residues" evidence="4">
    <location>
        <begin position="763"/>
        <end position="774"/>
    </location>
</feature>